<dbReference type="Proteomes" id="UP001551482">
    <property type="component" value="Unassembled WGS sequence"/>
</dbReference>
<organism evidence="1 2">
    <name type="scientific">Streptodolium elevatio</name>
    <dbReference type="NCBI Taxonomy" id="3157996"/>
    <lineage>
        <taxon>Bacteria</taxon>
        <taxon>Bacillati</taxon>
        <taxon>Actinomycetota</taxon>
        <taxon>Actinomycetes</taxon>
        <taxon>Kitasatosporales</taxon>
        <taxon>Streptomycetaceae</taxon>
        <taxon>Streptodolium</taxon>
    </lineage>
</organism>
<comment type="caution">
    <text evidence="1">The sequence shown here is derived from an EMBL/GenBank/DDBJ whole genome shotgun (WGS) entry which is preliminary data.</text>
</comment>
<evidence type="ECO:0000313" key="2">
    <source>
        <dbReference type="Proteomes" id="UP001551482"/>
    </source>
</evidence>
<protein>
    <submittedName>
        <fullName evidence="1">Uncharacterized protein</fullName>
    </submittedName>
</protein>
<dbReference type="EMBL" id="JBEZFP010000091">
    <property type="protein sequence ID" value="MEU8137524.1"/>
    <property type="molecule type" value="Genomic_DNA"/>
</dbReference>
<name>A0ABV3DRL3_9ACTN</name>
<accession>A0ABV3DRL3</accession>
<proteinExistence type="predicted"/>
<evidence type="ECO:0000313" key="1">
    <source>
        <dbReference type="EMBL" id="MEU8137524.1"/>
    </source>
</evidence>
<dbReference type="RefSeq" id="WP_358359546.1">
    <property type="nucleotide sequence ID" value="NZ_JBEZFP010000091.1"/>
</dbReference>
<keyword evidence="2" id="KW-1185">Reference proteome</keyword>
<gene>
    <name evidence="1" type="ORF">AB0C36_28935</name>
</gene>
<reference evidence="1 2" key="1">
    <citation type="submission" date="2024-06" db="EMBL/GenBank/DDBJ databases">
        <title>The Natural Products Discovery Center: Release of the First 8490 Sequenced Strains for Exploring Actinobacteria Biosynthetic Diversity.</title>
        <authorList>
            <person name="Kalkreuter E."/>
            <person name="Kautsar S.A."/>
            <person name="Yang D."/>
            <person name="Bader C.D."/>
            <person name="Teijaro C.N."/>
            <person name="Fluegel L."/>
            <person name="Davis C.M."/>
            <person name="Simpson J.R."/>
            <person name="Lauterbach L."/>
            <person name="Steele A.D."/>
            <person name="Gui C."/>
            <person name="Meng S."/>
            <person name="Li G."/>
            <person name="Viehrig K."/>
            <person name="Ye F."/>
            <person name="Su P."/>
            <person name="Kiefer A.F."/>
            <person name="Nichols A."/>
            <person name="Cepeda A.J."/>
            <person name="Yan W."/>
            <person name="Fan B."/>
            <person name="Jiang Y."/>
            <person name="Adhikari A."/>
            <person name="Zheng C.-J."/>
            <person name="Schuster L."/>
            <person name="Cowan T.M."/>
            <person name="Smanski M.J."/>
            <person name="Chevrette M.G."/>
            <person name="De Carvalho L.P.S."/>
            <person name="Shen B."/>
        </authorList>
    </citation>
    <scope>NUCLEOTIDE SEQUENCE [LARGE SCALE GENOMIC DNA]</scope>
    <source>
        <strain evidence="1 2">NPDC048946</strain>
    </source>
</reference>
<sequence>MPGSVTASHHAHTASVGHADAERLVAVLAELGRMIDAAGPERLDDAQLAALRGDHSQDRTEMSAWMHQIAAELGGQLHHGLGHA</sequence>